<organism evidence="11 12">
    <name type="scientific">Reinekea blandensis MED297</name>
    <dbReference type="NCBI Taxonomy" id="314283"/>
    <lineage>
        <taxon>Bacteria</taxon>
        <taxon>Pseudomonadati</taxon>
        <taxon>Pseudomonadota</taxon>
        <taxon>Gammaproteobacteria</taxon>
        <taxon>Oceanospirillales</taxon>
        <taxon>Saccharospirillaceae</taxon>
        <taxon>Reinekea</taxon>
    </lineage>
</organism>
<evidence type="ECO:0000256" key="9">
    <source>
        <dbReference type="ARBA" id="ARBA00023303"/>
    </source>
</evidence>
<keyword evidence="9" id="KW-0407">Ion channel</keyword>
<name>A4BAH0_9GAMM</name>
<feature type="transmembrane region" description="Helical" evidence="10">
    <location>
        <begin position="321"/>
        <end position="346"/>
    </location>
</feature>
<dbReference type="InterPro" id="IPR001807">
    <property type="entry name" value="ClC"/>
</dbReference>
<proteinExistence type="predicted"/>
<feature type="transmembrane region" description="Helical" evidence="10">
    <location>
        <begin position="110"/>
        <end position="130"/>
    </location>
</feature>
<keyword evidence="3 10" id="KW-0812">Transmembrane</keyword>
<dbReference type="HOGENOM" id="CLU_015263_5_4_6"/>
<dbReference type="SUPFAM" id="SSF81340">
    <property type="entry name" value="Clc chloride channel"/>
    <property type="match status" value="1"/>
</dbReference>
<keyword evidence="8" id="KW-0868">Chloride</keyword>
<dbReference type="RefSeq" id="WP_008041526.1">
    <property type="nucleotide sequence ID" value="NZ_CH724149.1"/>
</dbReference>
<dbReference type="PANTHER" id="PTHR43427">
    <property type="entry name" value="CHLORIDE CHANNEL PROTEIN CLC-E"/>
    <property type="match status" value="1"/>
</dbReference>
<evidence type="ECO:0000256" key="2">
    <source>
        <dbReference type="ARBA" id="ARBA00022448"/>
    </source>
</evidence>
<comment type="caution">
    <text evidence="11">The sequence shown here is derived from an EMBL/GenBank/DDBJ whole genome shotgun (WGS) entry which is preliminary data.</text>
</comment>
<feature type="transmembrane region" description="Helical" evidence="10">
    <location>
        <begin position="234"/>
        <end position="255"/>
    </location>
</feature>
<evidence type="ECO:0000313" key="12">
    <source>
        <dbReference type="Proteomes" id="UP000005953"/>
    </source>
</evidence>
<evidence type="ECO:0000256" key="7">
    <source>
        <dbReference type="ARBA" id="ARBA00023173"/>
    </source>
</evidence>
<reference evidence="11 12" key="1">
    <citation type="submission" date="2006-02" db="EMBL/GenBank/DDBJ databases">
        <authorList>
            <person name="Pinhassi J."/>
            <person name="Pedros-Alio C."/>
            <person name="Ferriera S."/>
            <person name="Johnson J."/>
            <person name="Kravitz S."/>
            <person name="Halpern A."/>
            <person name="Remington K."/>
            <person name="Beeson K."/>
            <person name="Tran B."/>
            <person name="Rogers Y.-H."/>
            <person name="Friedman R."/>
            <person name="Venter J.C."/>
        </authorList>
    </citation>
    <scope>NUCLEOTIDE SEQUENCE [LARGE SCALE GENOMIC DNA]</scope>
    <source>
        <strain evidence="11 12">MED297</strain>
    </source>
</reference>
<evidence type="ECO:0000256" key="1">
    <source>
        <dbReference type="ARBA" id="ARBA00004141"/>
    </source>
</evidence>
<evidence type="ECO:0000313" key="11">
    <source>
        <dbReference type="EMBL" id="EAR10926.1"/>
    </source>
</evidence>
<keyword evidence="6 10" id="KW-0472">Membrane</keyword>
<evidence type="ECO:0000256" key="10">
    <source>
        <dbReference type="SAM" id="Phobius"/>
    </source>
</evidence>
<dbReference type="GO" id="GO:0005254">
    <property type="term" value="F:chloride channel activity"/>
    <property type="evidence" value="ECO:0007669"/>
    <property type="project" value="UniProtKB-KW"/>
</dbReference>
<dbReference type="AlphaFoldDB" id="A4BAH0"/>
<feature type="transmembrane region" description="Helical" evidence="10">
    <location>
        <begin position="20"/>
        <end position="44"/>
    </location>
</feature>
<dbReference type="PANTHER" id="PTHR43427:SF6">
    <property type="entry name" value="CHLORIDE CHANNEL PROTEIN CLC-E"/>
    <property type="match status" value="1"/>
</dbReference>
<keyword evidence="5" id="KW-0406">Ion transport</keyword>
<dbReference type="GO" id="GO:0034707">
    <property type="term" value="C:chloride channel complex"/>
    <property type="evidence" value="ECO:0007669"/>
    <property type="project" value="UniProtKB-KW"/>
</dbReference>
<dbReference type="OrthoDB" id="9767361at2"/>
<feature type="transmembrane region" description="Helical" evidence="10">
    <location>
        <begin position="160"/>
        <end position="185"/>
    </location>
</feature>
<evidence type="ECO:0000256" key="4">
    <source>
        <dbReference type="ARBA" id="ARBA00022989"/>
    </source>
</evidence>
<evidence type="ECO:0000256" key="6">
    <source>
        <dbReference type="ARBA" id="ARBA00023136"/>
    </source>
</evidence>
<keyword evidence="4 10" id="KW-1133">Transmembrane helix</keyword>
<dbReference type="CDD" id="cd00400">
    <property type="entry name" value="Voltage_gated_ClC"/>
    <property type="match status" value="1"/>
</dbReference>
<dbReference type="PRINTS" id="PR00762">
    <property type="entry name" value="CLCHANNEL"/>
</dbReference>
<gene>
    <name evidence="11" type="ORF">MED297_10461</name>
</gene>
<feature type="transmembrane region" description="Helical" evidence="10">
    <location>
        <begin position="358"/>
        <end position="383"/>
    </location>
</feature>
<dbReference type="Proteomes" id="UP000005953">
    <property type="component" value="Unassembled WGS sequence"/>
</dbReference>
<dbReference type="STRING" id="314283.MED297_10461"/>
<keyword evidence="7" id="KW-0869">Chloride channel</keyword>
<evidence type="ECO:0000256" key="8">
    <source>
        <dbReference type="ARBA" id="ARBA00023214"/>
    </source>
</evidence>
<dbReference type="InterPro" id="IPR014743">
    <property type="entry name" value="Cl-channel_core"/>
</dbReference>
<dbReference type="Gene3D" id="1.10.3080.10">
    <property type="entry name" value="Clc chloride channel"/>
    <property type="match status" value="1"/>
</dbReference>
<keyword evidence="2" id="KW-0813">Transport</keyword>
<dbReference type="InterPro" id="IPR050368">
    <property type="entry name" value="ClC-type_chloride_channel"/>
</dbReference>
<protein>
    <submittedName>
        <fullName evidence="11">Chloride channel protein EriC</fullName>
    </submittedName>
</protein>
<comment type="subcellular location">
    <subcellularLocation>
        <location evidence="1">Membrane</location>
        <topology evidence="1">Multi-pass membrane protein</topology>
    </subcellularLocation>
</comment>
<sequence>MSQQFLSHWRSIVFQRNGLALLSVLGVATGLATSLVIVGFMLAIDLTTSALQAGQETGFEGFSPWVRLLLPLTGSVLLILLYRLTPTERQDVGITHVIDRLQRGRGRLPLGNTFFQFFAALITLTGGFSLGKEGPAVHVGSGIASRLGLAVHRSPSQLRLLTGCGTAAAISAAFGTPLAGVLFAMEVVLMEYSLTGFIPIIAAAVTATVSTQFIMGEHPVFLQVSFDSSADLPFVWLVVLGVATGAIAALMHKFIKQILALNIVNREWRFLTAGLITGLIGMALPQILGLGYGTMNSIAAGELGFMLLLAVLVGKIAATSVAVGFGIPAGIVAPSLVIGMATGALIGGLAPDQSNNAVFALVGMAGMMSALLHAPLAALTAVLELSLTAETMFPAMVVVVLSNLTCQVVFLQPSIFQTLLSNKGLNISTHPMRNALASRFLTEIATTQFVIINDQMDEEAIRDVAASNRRLVIFRLAKSSHLVTMNALQKRFEKWQGLENRDDINLFQYLANDLPDRSRIAVIQEDLSLLEGLRIFQSDDVVGIQVPLDEFRIGLITRSKLSSVLTTEGDLH</sequence>
<keyword evidence="12" id="KW-1185">Reference proteome</keyword>
<dbReference type="Pfam" id="PF00654">
    <property type="entry name" value="Voltage_CLC"/>
    <property type="match status" value="1"/>
</dbReference>
<accession>A4BAH0</accession>
<feature type="transmembrane region" description="Helical" evidence="10">
    <location>
        <begin position="192"/>
        <end position="214"/>
    </location>
</feature>
<feature type="transmembrane region" description="Helical" evidence="10">
    <location>
        <begin position="267"/>
        <end position="288"/>
    </location>
</feature>
<feature type="transmembrane region" description="Helical" evidence="10">
    <location>
        <begin position="64"/>
        <end position="82"/>
    </location>
</feature>
<evidence type="ECO:0000256" key="5">
    <source>
        <dbReference type="ARBA" id="ARBA00023065"/>
    </source>
</evidence>
<dbReference type="EMBL" id="AAOE01000002">
    <property type="protein sequence ID" value="EAR10926.1"/>
    <property type="molecule type" value="Genomic_DNA"/>
</dbReference>
<evidence type="ECO:0000256" key="3">
    <source>
        <dbReference type="ARBA" id="ARBA00022692"/>
    </source>
</evidence>